<dbReference type="AlphaFoldDB" id="A0A8S3Q0Z3"/>
<dbReference type="OrthoDB" id="6138338at2759"/>
<name>A0A8S3Q0Z3_MYTED</name>
<reference evidence="1" key="1">
    <citation type="submission" date="2021-03" db="EMBL/GenBank/DDBJ databases">
        <authorList>
            <person name="Bekaert M."/>
        </authorList>
    </citation>
    <scope>NUCLEOTIDE SEQUENCE</scope>
</reference>
<sequence>MADIFNVYFSDQSNIDDSNVILPNLEKFTSELTTIEITEKDVEDMLLNLDTSKAIWPDCVSPRLLKEAMTITACTSSNGNVIGAVNFSKIYTSVGITNKSFFLSTGKILCDVPGLYYISSYIRTNTNSNEYYLKKNNDIISKSETNSWPEYYGTSTSVISAVVEFKKNYAKDIYSSHSCLIVMKIK</sequence>
<dbReference type="EMBL" id="CAJPWZ010000327">
    <property type="protein sequence ID" value="CAG2190386.1"/>
    <property type="molecule type" value="Genomic_DNA"/>
</dbReference>
<dbReference type="Proteomes" id="UP000683360">
    <property type="component" value="Unassembled WGS sequence"/>
</dbReference>
<accession>A0A8S3Q0Z3</accession>
<organism evidence="1 2">
    <name type="scientific">Mytilus edulis</name>
    <name type="common">Blue mussel</name>
    <dbReference type="NCBI Taxonomy" id="6550"/>
    <lineage>
        <taxon>Eukaryota</taxon>
        <taxon>Metazoa</taxon>
        <taxon>Spiralia</taxon>
        <taxon>Lophotrochozoa</taxon>
        <taxon>Mollusca</taxon>
        <taxon>Bivalvia</taxon>
        <taxon>Autobranchia</taxon>
        <taxon>Pteriomorphia</taxon>
        <taxon>Mytilida</taxon>
        <taxon>Mytiloidea</taxon>
        <taxon>Mytilidae</taxon>
        <taxon>Mytilinae</taxon>
        <taxon>Mytilus</taxon>
    </lineage>
</organism>
<comment type="caution">
    <text evidence="1">The sequence shown here is derived from an EMBL/GenBank/DDBJ whole genome shotgun (WGS) entry which is preliminary data.</text>
</comment>
<protein>
    <submittedName>
        <fullName evidence="1">Uncharacterized protein</fullName>
    </submittedName>
</protein>
<gene>
    <name evidence="1" type="ORF">MEDL_5684</name>
</gene>
<evidence type="ECO:0000313" key="2">
    <source>
        <dbReference type="Proteomes" id="UP000683360"/>
    </source>
</evidence>
<dbReference type="InterPro" id="IPR008983">
    <property type="entry name" value="Tumour_necrosis_fac-like_dom"/>
</dbReference>
<proteinExistence type="predicted"/>
<evidence type="ECO:0000313" key="1">
    <source>
        <dbReference type="EMBL" id="CAG2190386.1"/>
    </source>
</evidence>
<keyword evidence="2" id="KW-1185">Reference proteome</keyword>
<dbReference type="SUPFAM" id="SSF49842">
    <property type="entry name" value="TNF-like"/>
    <property type="match status" value="1"/>
</dbReference>